<dbReference type="GO" id="GO:0003700">
    <property type="term" value="F:DNA-binding transcription factor activity"/>
    <property type="evidence" value="ECO:0007669"/>
    <property type="project" value="TreeGrafter"/>
</dbReference>
<comment type="caution">
    <text evidence="6">The sequence shown here is derived from an EMBL/GenBank/DDBJ whole genome shotgun (WGS) entry which is preliminary data.</text>
</comment>
<reference evidence="6 7" key="1">
    <citation type="submission" date="2018-06" db="EMBL/GenBank/DDBJ databases">
        <title>Streptacidiphilus pinicola sp. nov., isolated from pine grove soil.</title>
        <authorList>
            <person name="Roh S.G."/>
            <person name="Park S."/>
            <person name="Kim M.-K."/>
            <person name="Yun B.-R."/>
            <person name="Park J."/>
            <person name="Kim M.J."/>
            <person name="Kim Y.S."/>
            <person name="Kim S.B."/>
        </authorList>
    </citation>
    <scope>NUCLEOTIDE SEQUENCE [LARGE SCALE GENOMIC DNA]</scope>
    <source>
        <strain evidence="6 7">MMS16-CNU450</strain>
    </source>
</reference>
<feature type="domain" description="HTH tetR-type" evidence="5">
    <location>
        <begin position="16"/>
        <end position="76"/>
    </location>
</feature>
<gene>
    <name evidence="6" type="ORF">DN069_36200</name>
</gene>
<dbReference type="PROSITE" id="PS50977">
    <property type="entry name" value="HTH_TETR_2"/>
    <property type="match status" value="1"/>
</dbReference>
<protein>
    <submittedName>
        <fullName evidence="6">TetR/AcrR family transcriptional regulator</fullName>
    </submittedName>
</protein>
<evidence type="ECO:0000256" key="2">
    <source>
        <dbReference type="ARBA" id="ARBA00023125"/>
    </source>
</evidence>
<dbReference type="Proteomes" id="UP000248889">
    <property type="component" value="Unassembled WGS sequence"/>
</dbReference>
<dbReference type="PANTHER" id="PTHR30055">
    <property type="entry name" value="HTH-TYPE TRANSCRIPTIONAL REGULATOR RUTR"/>
    <property type="match status" value="1"/>
</dbReference>
<name>A0A2X0I892_9ACTN</name>
<evidence type="ECO:0000256" key="1">
    <source>
        <dbReference type="ARBA" id="ARBA00023015"/>
    </source>
</evidence>
<keyword evidence="7" id="KW-1185">Reference proteome</keyword>
<organism evidence="6 7">
    <name type="scientific">Streptacidiphilus pinicola</name>
    <dbReference type="NCBI Taxonomy" id="2219663"/>
    <lineage>
        <taxon>Bacteria</taxon>
        <taxon>Bacillati</taxon>
        <taxon>Actinomycetota</taxon>
        <taxon>Actinomycetes</taxon>
        <taxon>Kitasatosporales</taxon>
        <taxon>Streptomycetaceae</taxon>
        <taxon>Streptacidiphilus</taxon>
    </lineage>
</organism>
<dbReference type="AlphaFoldDB" id="A0A2X0I892"/>
<evidence type="ECO:0000313" key="7">
    <source>
        <dbReference type="Proteomes" id="UP000248889"/>
    </source>
</evidence>
<keyword evidence="2 4" id="KW-0238">DNA-binding</keyword>
<dbReference type="PRINTS" id="PR00455">
    <property type="entry name" value="HTHTETR"/>
</dbReference>
<evidence type="ECO:0000256" key="4">
    <source>
        <dbReference type="PROSITE-ProRule" id="PRU00335"/>
    </source>
</evidence>
<dbReference type="EMBL" id="QKYN01000197">
    <property type="protein sequence ID" value="RAG80797.1"/>
    <property type="molecule type" value="Genomic_DNA"/>
</dbReference>
<feature type="DNA-binding region" description="H-T-H motif" evidence="4">
    <location>
        <begin position="39"/>
        <end position="58"/>
    </location>
</feature>
<dbReference type="InterPro" id="IPR050109">
    <property type="entry name" value="HTH-type_TetR-like_transc_reg"/>
</dbReference>
<dbReference type="OrthoDB" id="3474596at2"/>
<evidence type="ECO:0000259" key="5">
    <source>
        <dbReference type="PROSITE" id="PS50977"/>
    </source>
</evidence>
<sequence length="206" mass="21990">MSECSKKEGAGGVATAETREALVEGALATLREKGYAHASAREIAGRAGCNQALIFYHFGSVDGLLLAALDRVAELRRVRYQALVDESRNLKELVAAARTVFAEDLELGHTAVLVEMITAAQANAALRPEVAARLRPWRGFAAEALRGTPAALLGRPEELAHGVVAMFLGLELLAVLDDDPAPADALFERAGSLSSLLDLFSLRRRS</sequence>
<dbReference type="Gene3D" id="1.10.357.10">
    <property type="entry name" value="Tetracycline Repressor, domain 2"/>
    <property type="match status" value="1"/>
</dbReference>
<dbReference type="PANTHER" id="PTHR30055:SF234">
    <property type="entry name" value="HTH-TYPE TRANSCRIPTIONAL REGULATOR BETI"/>
    <property type="match status" value="1"/>
</dbReference>
<dbReference type="InterPro" id="IPR036271">
    <property type="entry name" value="Tet_transcr_reg_TetR-rel_C_sf"/>
</dbReference>
<keyword evidence="1" id="KW-0805">Transcription regulation</keyword>
<dbReference type="SUPFAM" id="SSF48498">
    <property type="entry name" value="Tetracyclin repressor-like, C-terminal domain"/>
    <property type="match status" value="1"/>
</dbReference>
<evidence type="ECO:0000256" key="3">
    <source>
        <dbReference type="ARBA" id="ARBA00023163"/>
    </source>
</evidence>
<evidence type="ECO:0000313" key="6">
    <source>
        <dbReference type="EMBL" id="RAG80797.1"/>
    </source>
</evidence>
<dbReference type="Pfam" id="PF00440">
    <property type="entry name" value="TetR_N"/>
    <property type="match status" value="1"/>
</dbReference>
<keyword evidence="3" id="KW-0804">Transcription</keyword>
<dbReference type="InterPro" id="IPR009057">
    <property type="entry name" value="Homeodomain-like_sf"/>
</dbReference>
<dbReference type="InterPro" id="IPR001647">
    <property type="entry name" value="HTH_TetR"/>
</dbReference>
<dbReference type="GO" id="GO:0000976">
    <property type="term" value="F:transcription cis-regulatory region binding"/>
    <property type="evidence" value="ECO:0007669"/>
    <property type="project" value="TreeGrafter"/>
</dbReference>
<dbReference type="SUPFAM" id="SSF46689">
    <property type="entry name" value="Homeodomain-like"/>
    <property type="match status" value="1"/>
</dbReference>
<accession>A0A2X0I892</accession>
<proteinExistence type="predicted"/>